<name>A0AAD6YYK4_9AGAR</name>
<sequence length="137" mass="15262">MLNGTRPSRRPPLPTTRIIASSNGEQYRVVEITGARSGASIRERIFSKLSIPDERQSGFSVYQSEVGVFAIGGALTDSRLFALCQEQGDSSGSLKFFVSTAPDRPPQYEPNYQEYNIPYRPPFYNGQSPQAQAGYRY</sequence>
<dbReference type="Proteomes" id="UP001218218">
    <property type="component" value="Unassembled WGS sequence"/>
</dbReference>
<organism evidence="1 2">
    <name type="scientific">Mycena albidolilacea</name>
    <dbReference type="NCBI Taxonomy" id="1033008"/>
    <lineage>
        <taxon>Eukaryota</taxon>
        <taxon>Fungi</taxon>
        <taxon>Dikarya</taxon>
        <taxon>Basidiomycota</taxon>
        <taxon>Agaricomycotina</taxon>
        <taxon>Agaricomycetes</taxon>
        <taxon>Agaricomycetidae</taxon>
        <taxon>Agaricales</taxon>
        <taxon>Marasmiineae</taxon>
        <taxon>Mycenaceae</taxon>
        <taxon>Mycena</taxon>
    </lineage>
</organism>
<evidence type="ECO:0000313" key="1">
    <source>
        <dbReference type="EMBL" id="KAJ7301774.1"/>
    </source>
</evidence>
<evidence type="ECO:0000313" key="2">
    <source>
        <dbReference type="Proteomes" id="UP001218218"/>
    </source>
</evidence>
<dbReference type="AlphaFoldDB" id="A0AAD6YYK4"/>
<dbReference type="EMBL" id="JARIHO010000127">
    <property type="protein sequence ID" value="KAJ7301774.1"/>
    <property type="molecule type" value="Genomic_DNA"/>
</dbReference>
<keyword evidence="2" id="KW-1185">Reference proteome</keyword>
<comment type="caution">
    <text evidence="1">The sequence shown here is derived from an EMBL/GenBank/DDBJ whole genome shotgun (WGS) entry which is preliminary data.</text>
</comment>
<protein>
    <submittedName>
        <fullName evidence="1">Uncharacterized protein</fullName>
    </submittedName>
</protein>
<reference evidence="1" key="1">
    <citation type="submission" date="2023-03" db="EMBL/GenBank/DDBJ databases">
        <title>Massive genome expansion in bonnet fungi (Mycena s.s.) driven by repeated elements and novel gene families across ecological guilds.</title>
        <authorList>
            <consortium name="Lawrence Berkeley National Laboratory"/>
            <person name="Harder C.B."/>
            <person name="Miyauchi S."/>
            <person name="Viragh M."/>
            <person name="Kuo A."/>
            <person name="Thoen E."/>
            <person name="Andreopoulos B."/>
            <person name="Lu D."/>
            <person name="Skrede I."/>
            <person name="Drula E."/>
            <person name="Henrissat B."/>
            <person name="Morin E."/>
            <person name="Kohler A."/>
            <person name="Barry K."/>
            <person name="LaButti K."/>
            <person name="Morin E."/>
            <person name="Salamov A."/>
            <person name="Lipzen A."/>
            <person name="Mereny Z."/>
            <person name="Hegedus B."/>
            <person name="Baldrian P."/>
            <person name="Stursova M."/>
            <person name="Weitz H."/>
            <person name="Taylor A."/>
            <person name="Grigoriev I.V."/>
            <person name="Nagy L.G."/>
            <person name="Martin F."/>
            <person name="Kauserud H."/>
        </authorList>
    </citation>
    <scope>NUCLEOTIDE SEQUENCE</scope>
    <source>
        <strain evidence="1">CBHHK002</strain>
    </source>
</reference>
<accession>A0AAD6YYK4</accession>
<proteinExistence type="predicted"/>
<gene>
    <name evidence="1" type="ORF">DFH08DRAFT_906415</name>
</gene>